<comment type="caution">
    <text evidence="3">The sequence shown here is derived from an EMBL/GenBank/DDBJ whole genome shotgun (WGS) entry which is preliminary data.</text>
</comment>
<evidence type="ECO:0000256" key="1">
    <source>
        <dbReference type="SAM" id="MobiDB-lite"/>
    </source>
</evidence>
<organism evidence="3 4">
    <name type="scientific">Amycolatopsis plumensis</name>
    <dbReference type="NCBI Taxonomy" id="236508"/>
    <lineage>
        <taxon>Bacteria</taxon>
        <taxon>Bacillati</taxon>
        <taxon>Actinomycetota</taxon>
        <taxon>Actinomycetes</taxon>
        <taxon>Pseudonocardiales</taxon>
        <taxon>Pseudonocardiaceae</taxon>
        <taxon>Amycolatopsis</taxon>
    </lineage>
</organism>
<keyword evidence="2" id="KW-0472">Membrane</keyword>
<evidence type="ECO:0000313" key="4">
    <source>
        <dbReference type="Proteomes" id="UP001589535"/>
    </source>
</evidence>
<feature type="transmembrane region" description="Helical" evidence="2">
    <location>
        <begin position="255"/>
        <end position="273"/>
    </location>
</feature>
<feature type="transmembrane region" description="Helical" evidence="2">
    <location>
        <begin position="426"/>
        <end position="444"/>
    </location>
</feature>
<keyword evidence="2" id="KW-1133">Transmembrane helix</keyword>
<reference evidence="3 4" key="1">
    <citation type="submission" date="2024-09" db="EMBL/GenBank/DDBJ databases">
        <authorList>
            <person name="Sun Q."/>
            <person name="Mori K."/>
        </authorList>
    </citation>
    <scope>NUCLEOTIDE SEQUENCE [LARGE SCALE GENOMIC DNA]</scope>
    <source>
        <strain evidence="3 4">JCM 13852</strain>
    </source>
</reference>
<keyword evidence="2" id="KW-0812">Transmembrane</keyword>
<evidence type="ECO:0000313" key="3">
    <source>
        <dbReference type="EMBL" id="MFB9686126.1"/>
    </source>
</evidence>
<protein>
    <submittedName>
        <fullName evidence="3">Uncharacterized protein</fullName>
    </submittedName>
</protein>
<dbReference type="EMBL" id="JBHMBK010000012">
    <property type="protein sequence ID" value="MFB9686126.1"/>
    <property type="molecule type" value="Genomic_DNA"/>
</dbReference>
<accession>A0ABV5U4T7</accession>
<gene>
    <name evidence="3" type="ORF">ACFFTO_18165</name>
</gene>
<feature type="transmembrane region" description="Helical" evidence="2">
    <location>
        <begin position="382"/>
        <end position="406"/>
    </location>
</feature>
<dbReference type="RefSeq" id="WP_378194815.1">
    <property type="nucleotide sequence ID" value="NZ_JBHMBK010000012.1"/>
</dbReference>
<feature type="transmembrane region" description="Helical" evidence="2">
    <location>
        <begin position="304"/>
        <end position="326"/>
    </location>
</feature>
<keyword evidence="4" id="KW-1185">Reference proteome</keyword>
<name>A0ABV5U4T7_9PSEU</name>
<feature type="transmembrane region" description="Helical" evidence="2">
    <location>
        <begin position="338"/>
        <end position="358"/>
    </location>
</feature>
<evidence type="ECO:0000256" key="2">
    <source>
        <dbReference type="SAM" id="Phobius"/>
    </source>
</evidence>
<sequence>MNLMELSKGAVLQLLSAWAAAETSQTQRALHRIADKDVDARAVAAADRLCSIVMGRLMDEPSIRGLDLNVNELSEVEVDIRRQIVNIVGRIARDDLGFRRALKRVIRYTVKDDAQDGSSEDGDPSERVKADGGNAKNPEEVFINGRMVTYIKLSLSVSIIFMFVISVLIIRGSGLDSAGIESDVAVIVGMILWGVTVMRATTACFVRLIFRVPDPPLTGRRDGVLLVSRQVLSRWINVLVALLLAWVAVYRGSTLVASAVVAGIYCLGWVWALGAKVIMLDPSDDAAGQVGPGRNARIRREFEILASQWLSGISTALAVGLVIFTMEAVTEPSPRHTWRLALLFAIAYLLVGSLLRAAARSNIRLWIDVDILLLWKVTRKSAALASASMGIGALLGVLTGFCIWLSSQADFDDATLDMIGRWVTSGSALGAVVGVLAVPRLAVVRRRELRQNNR</sequence>
<feature type="transmembrane region" description="Helical" evidence="2">
    <location>
        <begin position="153"/>
        <end position="172"/>
    </location>
</feature>
<proteinExistence type="predicted"/>
<feature type="transmembrane region" description="Helical" evidence="2">
    <location>
        <begin position="184"/>
        <end position="210"/>
    </location>
</feature>
<feature type="transmembrane region" description="Helical" evidence="2">
    <location>
        <begin position="231"/>
        <end position="249"/>
    </location>
</feature>
<dbReference type="Proteomes" id="UP001589535">
    <property type="component" value="Unassembled WGS sequence"/>
</dbReference>
<feature type="region of interest" description="Disordered" evidence="1">
    <location>
        <begin position="113"/>
        <end position="133"/>
    </location>
</feature>